<evidence type="ECO:0000313" key="6">
    <source>
        <dbReference type="EMBL" id="CAD7082522.1"/>
    </source>
</evidence>
<dbReference type="CDD" id="cd00190">
    <property type="entry name" value="Tryp_SPc"/>
    <property type="match status" value="1"/>
</dbReference>
<dbReference type="PROSITE" id="PS00135">
    <property type="entry name" value="TRYPSIN_SER"/>
    <property type="match status" value="1"/>
</dbReference>
<dbReference type="PANTHER" id="PTHR24256">
    <property type="entry name" value="TRYPTASE-RELATED"/>
    <property type="match status" value="1"/>
</dbReference>
<evidence type="ECO:0000256" key="2">
    <source>
        <dbReference type="ARBA" id="ARBA00024195"/>
    </source>
</evidence>
<dbReference type="AlphaFoldDB" id="A0A7R8UM32"/>
<accession>A0A7R8UM32</accession>
<dbReference type="PRINTS" id="PR00722">
    <property type="entry name" value="CHYMOTRYPSIN"/>
</dbReference>
<dbReference type="GO" id="GO:0004252">
    <property type="term" value="F:serine-type endopeptidase activity"/>
    <property type="evidence" value="ECO:0007669"/>
    <property type="project" value="InterPro"/>
</dbReference>
<dbReference type="Proteomes" id="UP000594454">
    <property type="component" value="Chromosome 2"/>
</dbReference>
<dbReference type="OrthoDB" id="5565075at2759"/>
<proteinExistence type="inferred from homology"/>
<protein>
    <recommendedName>
        <fullName evidence="5">Peptidase S1 domain-containing protein</fullName>
    </recommendedName>
</protein>
<evidence type="ECO:0000256" key="3">
    <source>
        <dbReference type="RuleBase" id="RU363034"/>
    </source>
</evidence>
<evidence type="ECO:0000259" key="5">
    <source>
        <dbReference type="PROSITE" id="PS50240"/>
    </source>
</evidence>
<keyword evidence="4" id="KW-0732">Signal</keyword>
<dbReference type="Pfam" id="PF00089">
    <property type="entry name" value="Trypsin"/>
    <property type="match status" value="1"/>
</dbReference>
<dbReference type="InterPro" id="IPR051487">
    <property type="entry name" value="Ser/Thr_Proteases_Immune/Dev"/>
</dbReference>
<keyword evidence="1" id="KW-1015">Disulfide bond</keyword>
<sequence>MYKVVLTTILVLFSKERLTLADTDDSEYDPVKFFMPEPAPSLNYSPPMRIINGFEAQPNAYPYQVGIEISVTGGWTWCGGSLISQNFVLTAAHCLDSAFYVNVLLSVHDRVDTTEAGRIKMYVPPSNFIIHQSWDRPSLTNDIALIRLTSTITYTDKIQPIALPTRAYAYNTFEGSPAITTGWGYLKGTSSLSRYLQYADVIIMETNRCRSYLRQVTSNHICIDGSYGKGVCYGDSGSSMVTTSGQKFLIGITSFVSASGCEINYPSVFTRVTSFLDWISSKTGIVIP</sequence>
<dbReference type="InterPro" id="IPR001254">
    <property type="entry name" value="Trypsin_dom"/>
</dbReference>
<name>A0A7R8UM32_HERIL</name>
<evidence type="ECO:0000256" key="4">
    <source>
        <dbReference type="SAM" id="SignalP"/>
    </source>
</evidence>
<dbReference type="EMBL" id="LR899010">
    <property type="protein sequence ID" value="CAD7082522.1"/>
    <property type="molecule type" value="Genomic_DNA"/>
</dbReference>
<feature type="domain" description="Peptidase S1" evidence="5">
    <location>
        <begin position="50"/>
        <end position="284"/>
    </location>
</feature>
<dbReference type="InParanoid" id="A0A7R8UM32"/>
<keyword evidence="3" id="KW-0378">Hydrolase</keyword>
<dbReference type="InterPro" id="IPR043504">
    <property type="entry name" value="Peptidase_S1_PA_chymotrypsin"/>
</dbReference>
<dbReference type="GO" id="GO:0006508">
    <property type="term" value="P:proteolysis"/>
    <property type="evidence" value="ECO:0007669"/>
    <property type="project" value="UniProtKB-KW"/>
</dbReference>
<keyword evidence="3" id="KW-0645">Protease</keyword>
<feature type="chain" id="PRO_5030604751" description="Peptidase S1 domain-containing protein" evidence="4">
    <location>
        <begin position="22"/>
        <end position="288"/>
    </location>
</feature>
<dbReference type="InterPro" id="IPR001314">
    <property type="entry name" value="Peptidase_S1A"/>
</dbReference>
<dbReference type="InterPro" id="IPR033116">
    <property type="entry name" value="TRYPSIN_SER"/>
</dbReference>
<dbReference type="InterPro" id="IPR018114">
    <property type="entry name" value="TRYPSIN_HIS"/>
</dbReference>
<dbReference type="SUPFAM" id="SSF50494">
    <property type="entry name" value="Trypsin-like serine proteases"/>
    <property type="match status" value="1"/>
</dbReference>
<dbReference type="PROSITE" id="PS50240">
    <property type="entry name" value="TRYPSIN_DOM"/>
    <property type="match status" value="1"/>
</dbReference>
<dbReference type="PROSITE" id="PS00134">
    <property type="entry name" value="TRYPSIN_HIS"/>
    <property type="match status" value="1"/>
</dbReference>
<dbReference type="InterPro" id="IPR009003">
    <property type="entry name" value="Peptidase_S1_PA"/>
</dbReference>
<dbReference type="SMART" id="SM00020">
    <property type="entry name" value="Tryp_SPc"/>
    <property type="match status" value="1"/>
</dbReference>
<evidence type="ECO:0000313" key="7">
    <source>
        <dbReference type="Proteomes" id="UP000594454"/>
    </source>
</evidence>
<evidence type="ECO:0000256" key="1">
    <source>
        <dbReference type="ARBA" id="ARBA00023157"/>
    </source>
</evidence>
<feature type="signal peptide" evidence="4">
    <location>
        <begin position="1"/>
        <end position="21"/>
    </location>
</feature>
<gene>
    <name evidence="6" type="ORF">HERILL_LOCUS5550</name>
</gene>
<dbReference type="Gene3D" id="2.40.10.10">
    <property type="entry name" value="Trypsin-like serine proteases"/>
    <property type="match status" value="1"/>
</dbReference>
<reference evidence="6 7" key="1">
    <citation type="submission" date="2020-11" db="EMBL/GenBank/DDBJ databases">
        <authorList>
            <person name="Wallbank WR R."/>
            <person name="Pardo Diaz C."/>
            <person name="Kozak K."/>
            <person name="Martin S."/>
            <person name="Jiggins C."/>
            <person name="Moest M."/>
            <person name="Warren A I."/>
            <person name="Generalovic N T."/>
            <person name="Byers J.R.P. K."/>
            <person name="Montejo-Kovacevich G."/>
            <person name="Yen C E."/>
        </authorList>
    </citation>
    <scope>NUCLEOTIDE SEQUENCE [LARGE SCALE GENOMIC DNA]</scope>
</reference>
<dbReference type="FunFam" id="2.40.10.10:FF:000166">
    <property type="entry name" value="Trypsin"/>
    <property type="match status" value="1"/>
</dbReference>
<comment type="similarity">
    <text evidence="2">Belongs to the peptidase S1 family. CLIP subfamily.</text>
</comment>
<organism evidence="6 7">
    <name type="scientific">Hermetia illucens</name>
    <name type="common">Black soldier fly</name>
    <dbReference type="NCBI Taxonomy" id="343691"/>
    <lineage>
        <taxon>Eukaryota</taxon>
        <taxon>Metazoa</taxon>
        <taxon>Ecdysozoa</taxon>
        <taxon>Arthropoda</taxon>
        <taxon>Hexapoda</taxon>
        <taxon>Insecta</taxon>
        <taxon>Pterygota</taxon>
        <taxon>Neoptera</taxon>
        <taxon>Endopterygota</taxon>
        <taxon>Diptera</taxon>
        <taxon>Brachycera</taxon>
        <taxon>Stratiomyomorpha</taxon>
        <taxon>Stratiomyidae</taxon>
        <taxon>Hermetiinae</taxon>
        <taxon>Hermetia</taxon>
    </lineage>
</organism>
<keyword evidence="7" id="KW-1185">Reference proteome</keyword>
<keyword evidence="3" id="KW-0720">Serine protease</keyword>